<dbReference type="AlphaFoldDB" id="A0A563U0B4"/>
<dbReference type="OrthoDB" id="853871at2"/>
<gene>
    <name evidence="2" type="ORF">FPZ42_15085</name>
</gene>
<feature type="compositionally biased region" description="Polar residues" evidence="1">
    <location>
        <begin position="119"/>
        <end position="128"/>
    </location>
</feature>
<accession>A0A563U0B4</accession>
<name>A0A563U0B4_9SPHI</name>
<feature type="compositionally biased region" description="Basic and acidic residues" evidence="1">
    <location>
        <begin position="250"/>
        <end position="276"/>
    </location>
</feature>
<sequence>MTFEEFFRKKKIDLMAMQLAEPGLFSEFKEHYEVMGEKSFDHTKKYWFNKLRLQYRLAPEVKEEKVVIENRLAEQTIVESLTEPAAANVGFKPRFKAGAATAKPVEAITEPTAEHKTLTDTTAQSNTEGAEPAAKPAGFKPRFNAKTIAPKAGEPANEDKPEIDASAEISATPKPAGFKPRFNAAKMAPKAEEQVAETKPVEDKPIHTPAPDDPPAEASPVPKPAGFKPRFNAAKMAPKKEDTFEQEVPMEIKADDLDSVSERTKEADNEDIEIKPAAEVGPKMGFKPRFNPKNTKPQPPKTEE</sequence>
<comment type="caution">
    <text evidence="2">The sequence shown here is derived from an EMBL/GenBank/DDBJ whole genome shotgun (WGS) entry which is preliminary data.</text>
</comment>
<evidence type="ECO:0000313" key="2">
    <source>
        <dbReference type="EMBL" id="TWR25068.1"/>
    </source>
</evidence>
<dbReference type="EMBL" id="VOEI01000005">
    <property type="protein sequence ID" value="TWR25068.1"/>
    <property type="molecule type" value="Genomic_DNA"/>
</dbReference>
<dbReference type="RefSeq" id="WP_146272563.1">
    <property type="nucleotide sequence ID" value="NZ_VOEI01000005.1"/>
</dbReference>
<feature type="region of interest" description="Disordered" evidence="1">
    <location>
        <begin position="105"/>
        <end position="304"/>
    </location>
</feature>
<protein>
    <submittedName>
        <fullName evidence="2">Uncharacterized protein</fullName>
    </submittedName>
</protein>
<proteinExistence type="predicted"/>
<reference evidence="2 3" key="1">
    <citation type="submission" date="2019-07" db="EMBL/GenBank/DDBJ databases">
        <authorList>
            <person name="Kim J."/>
        </authorList>
    </citation>
    <scope>NUCLEOTIDE SEQUENCE [LARGE SCALE GENOMIC DNA]</scope>
    <source>
        <strain evidence="2 3">MJ1a</strain>
    </source>
</reference>
<dbReference type="Proteomes" id="UP000318010">
    <property type="component" value="Unassembled WGS sequence"/>
</dbReference>
<keyword evidence="3" id="KW-1185">Reference proteome</keyword>
<organism evidence="2 3">
    <name type="scientific">Mucilaginibacter achroorhodeus</name>
    <dbReference type="NCBI Taxonomy" id="2599294"/>
    <lineage>
        <taxon>Bacteria</taxon>
        <taxon>Pseudomonadati</taxon>
        <taxon>Bacteroidota</taxon>
        <taxon>Sphingobacteriia</taxon>
        <taxon>Sphingobacteriales</taxon>
        <taxon>Sphingobacteriaceae</taxon>
        <taxon>Mucilaginibacter</taxon>
    </lineage>
</organism>
<evidence type="ECO:0000256" key="1">
    <source>
        <dbReference type="SAM" id="MobiDB-lite"/>
    </source>
</evidence>
<evidence type="ECO:0000313" key="3">
    <source>
        <dbReference type="Proteomes" id="UP000318010"/>
    </source>
</evidence>